<keyword evidence="3" id="KW-1185">Reference proteome</keyword>
<sequence length="539" mass="60094">MSSFLPLGQHPQDIVVEVKLSTCLKVSGCIPDVGWYKVPKDIYLGSSWISLGFLSTKRVSIDEIAKYKQVLVDIAVFDSNNATEVSQKMPTLVAETIISGIKKSKNTENSLDKGKNSENGQFQITRDMIAESGWKDKGNGLWARYGPYVADKAVTSLDLLFGSDAVDPRPGWSLRNGYLSIGDKQARVTVRQGVKVNIPNKPKLKINKGGKYKILQVADLHFSTGVGTCRDPFPVEADIDCEADPRTLRFLNKVLDEENPDLVVLTGDQVFGSSAPDTETVLLKAVAPFIDRKIPYAMVMGNHDDEGSMSREQIMNYVSALPYSLSEIGPDNVDGYGNYVLSVAGPKSDNSAMSLYFLDTHKKTRSAKFRGYDWIKDSQFEFLQKEREHLEASIRDYTHIHLSMAFFHIPLTEYKNTGNMNRIGDYRETSTAPNFNSGGRSKLEDLGVSVVSVGHDHVNDFCMFDTHDKDGKQDKMWLCYGGAVGEGGYGGYGGYNRRLRIFEIDTEANRITSWKRLEYAPLKSFDKQILVEGGEAIWT</sequence>
<dbReference type="GO" id="GO:0004721">
    <property type="term" value="F:phosphoprotein phosphatase activity"/>
    <property type="evidence" value="ECO:0007669"/>
    <property type="project" value="EnsemblFungi"/>
</dbReference>
<reference evidence="2 3" key="1">
    <citation type="journal article" date="2016" name="Proc. Natl. Acad. Sci. U.S.A.">
        <title>Comparative genomics of biotechnologically important yeasts.</title>
        <authorList>
            <person name="Riley R."/>
            <person name="Haridas S."/>
            <person name="Wolfe K.H."/>
            <person name="Lopes M.R."/>
            <person name="Hittinger C.T."/>
            <person name="Goeker M."/>
            <person name="Salamov A.A."/>
            <person name="Wisecaver J.H."/>
            <person name="Long T.M."/>
            <person name="Calvey C.H."/>
            <person name="Aerts A.L."/>
            <person name="Barry K.W."/>
            <person name="Choi C."/>
            <person name="Clum A."/>
            <person name="Coughlan A.Y."/>
            <person name="Deshpande S."/>
            <person name="Douglass A.P."/>
            <person name="Hanson S.J."/>
            <person name="Klenk H.-P."/>
            <person name="LaButti K.M."/>
            <person name="Lapidus A."/>
            <person name="Lindquist E.A."/>
            <person name="Lipzen A.M."/>
            <person name="Meier-Kolthoff J.P."/>
            <person name="Ohm R.A."/>
            <person name="Otillar R.P."/>
            <person name="Pangilinan J.L."/>
            <person name="Peng Y."/>
            <person name="Rokas A."/>
            <person name="Rosa C.A."/>
            <person name="Scheuner C."/>
            <person name="Sibirny A.A."/>
            <person name="Slot J.C."/>
            <person name="Stielow J.B."/>
            <person name="Sun H."/>
            <person name="Kurtzman C.P."/>
            <person name="Blackwell M."/>
            <person name="Grigoriev I.V."/>
            <person name="Jeffries T.W."/>
        </authorList>
    </citation>
    <scope>NUCLEOTIDE SEQUENCE [LARGE SCALE GENOMIC DNA]</scope>
    <source>
        <strain evidence="2 3">DSM 6958</strain>
    </source>
</reference>
<dbReference type="Pfam" id="PF00149">
    <property type="entry name" value="Metallophos"/>
    <property type="match status" value="1"/>
</dbReference>
<dbReference type="OrthoDB" id="783096at2759"/>
<dbReference type="AlphaFoldDB" id="A0A1E3PM62"/>
<evidence type="ECO:0000259" key="1">
    <source>
        <dbReference type="Pfam" id="PF00149"/>
    </source>
</evidence>
<organism evidence="2 3">
    <name type="scientific">Nadsonia fulvescens var. elongata DSM 6958</name>
    <dbReference type="NCBI Taxonomy" id="857566"/>
    <lineage>
        <taxon>Eukaryota</taxon>
        <taxon>Fungi</taxon>
        <taxon>Dikarya</taxon>
        <taxon>Ascomycota</taxon>
        <taxon>Saccharomycotina</taxon>
        <taxon>Dipodascomycetes</taxon>
        <taxon>Dipodascales</taxon>
        <taxon>Dipodascales incertae sedis</taxon>
        <taxon>Nadsonia</taxon>
    </lineage>
</organism>
<name>A0A1E3PM62_9ASCO</name>
<dbReference type="PANTHER" id="PTHR32440:SF0">
    <property type="entry name" value="PHOSPHATASE DCR2-RELATED"/>
    <property type="match status" value="1"/>
</dbReference>
<feature type="domain" description="Calcineurin-like phosphoesterase" evidence="1">
    <location>
        <begin position="213"/>
        <end position="458"/>
    </location>
</feature>
<protein>
    <submittedName>
        <fullName evidence="2">Metallo-dependent phosphatase</fullName>
    </submittedName>
</protein>
<dbReference type="InterPro" id="IPR029052">
    <property type="entry name" value="Metallo-depent_PP-like"/>
</dbReference>
<gene>
    <name evidence="2" type="ORF">NADFUDRAFT_45887</name>
</gene>
<dbReference type="EMBL" id="KV454408">
    <property type="protein sequence ID" value="ODQ66418.1"/>
    <property type="molecule type" value="Genomic_DNA"/>
</dbReference>
<proteinExistence type="predicted"/>
<dbReference type="Gene3D" id="3.60.21.10">
    <property type="match status" value="1"/>
</dbReference>
<evidence type="ECO:0000313" key="3">
    <source>
        <dbReference type="Proteomes" id="UP000095009"/>
    </source>
</evidence>
<accession>A0A1E3PM62</accession>
<evidence type="ECO:0000313" key="2">
    <source>
        <dbReference type="EMBL" id="ODQ66418.1"/>
    </source>
</evidence>
<dbReference type="PANTHER" id="PTHR32440">
    <property type="entry name" value="PHOSPHATASE DCR2-RELATED-RELATED"/>
    <property type="match status" value="1"/>
</dbReference>
<dbReference type="SUPFAM" id="SSF56300">
    <property type="entry name" value="Metallo-dependent phosphatases"/>
    <property type="match status" value="1"/>
</dbReference>
<dbReference type="CDD" id="cd07383">
    <property type="entry name" value="MPP_Dcr2"/>
    <property type="match status" value="1"/>
</dbReference>
<dbReference type="InterPro" id="IPR004843">
    <property type="entry name" value="Calcineurin-like_PHP"/>
</dbReference>
<dbReference type="Proteomes" id="UP000095009">
    <property type="component" value="Unassembled WGS sequence"/>
</dbReference>
<dbReference type="GO" id="GO:1900102">
    <property type="term" value="P:negative regulation of endoplasmic reticulum unfolded protein response"/>
    <property type="evidence" value="ECO:0007669"/>
    <property type="project" value="EnsemblFungi"/>
</dbReference>
<dbReference type="GO" id="GO:0005737">
    <property type="term" value="C:cytoplasm"/>
    <property type="evidence" value="ECO:0007669"/>
    <property type="project" value="TreeGrafter"/>
</dbReference>
<dbReference type="STRING" id="857566.A0A1E3PM62"/>
<dbReference type="GO" id="GO:0007089">
    <property type="term" value="P:traversing start control point of mitotic cell cycle"/>
    <property type="evidence" value="ECO:0007669"/>
    <property type="project" value="EnsemblFungi"/>
</dbReference>
<dbReference type="FunFam" id="3.60.21.10:FF:000054">
    <property type="entry name" value="DCR2p Phosphoesterase"/>
    <property type="match status" value="1"/>
</dbReference>